<accession>A0A7W9QA96</accession>
<feature type="region of interest" description="Disordered" evidence="1">
    <location>
        <begin position="28"/>
        <end position="52"/>
    </location>
</feature>
<evidence type="ECO:0000256" key="1">
    <source>
        <dbReference type="SAM" id="MobiDB-lite"/>
    </source>
</evidence>
<dbReference type="Gene3D" id="2.60.120.260">
    <property type="entry name" value="Galactose-binding domain-like"/>
    <property type="match status" value="1"/>
</dbReference>
<dbReference type="AlphaFoldDB" id="A0A7W9QA96"/>
<feature type="chain" id="PRO_5031390369" evidence="2">
    <location>
        <begin position="26"/>
        <end position="217"/>
    </location>
</feature>
<evidence type="ECO:0000256" key="2">
    <source>
        <dbReference type="SAM" id="SignalP"/>
    </source>
</evidence>
<reference evidence="4 5" key="1">
    <citation type="submission" date="2020-08" db="EMBL/GenBank/DDBJ databases">
        <title>Genomic Encyclopedia of Type Strains, Phase III (KMG-III): the genomes of soil and plant-associated and newly described type strains.</title>
        <authorList>
            <person name="Whitman W."/>
        </authorList>
    </citation>
    <scope>NUCLEOTIDE SEQUENCE [LARGE SCALE GENOMIC DNA]</scope>
    <source>
        <strain evidence="4 5">CECT 8305</strain>
    </source>
</reference>
<keyword evidence="2" id="KW-0732">Signal</keyword>
<evidence type="ECO:0000313" key="5">
    <source>
        <dbReference type="Proteomes" id="UP000588098"/>
    </source>
</evidence>
<evidence type="ECO:0000259" key="3">
    <source>
        <dbReference type="Pfam" id="PF04862"/>
    </source>
</evidence>
<dbReference type="EMBL" id="JACHJL010000008">
    <property type="protein sequence ID" value="MBB5936505.1"/>
    <property type="molecule type" value="Genomic_DNA"/>
</dbReference>
<feature type="domain" description="DUF642" evidence="3">
    <location>
        <begin position="46"/>
        <end position="201"/>
    </location>
</feature>
<name>A0A7W9QA96_9ACTN</name>
<comment type="caution">
    <text evidence="4">The sequence shown here is derived from an EMBL/GenBank/DDBJ whole genome shotgun (WGS) entry which is preliminary data.</text>
</comment>
<organism evidence="4 5">
    <name type="scientific">Streptomyces zagrosensis</name>
    <dbReference type="NCBI Taxonomy" id="1042984"/>
    <lineage>
        <taxon>Bacteria</taxon>
        <taxon>Bacillati</taxon>
        <taxon>Actinomycetota</taxon>
        <taxon>Actinomycetes</taxon>
        <taxon>Kitasatosporales</taxon>
        <taxon>Streptomycetaceae</taxon>
        <taxon>Streptomyces</taxon>
    </lineage>
</organism>
<feature type="compositionally biased region" description="Low complexity" evidence="1">
    <location>
        <begin position="33"/>
        <end position="42"/>
    </location>
</feature>
<feature type="signal peptide" evidence="2">
    <location>
        <begin position="1"/>
        <end position="25"/>
    </location>
</feature>
<dbReference type="Pfam" id="PF04862">
    <property type="entry name" value="DUF642"/>
    <property type="match status" value="1"/>
</dbReference>
<proteinExistence type="predicted"/>
<evidence type="ECO:0000313" key="4">
    <source>
        <dbReference type="EMBL" id="MBB5936505.1"/>
    </source>
</evidence>
<dbReference type="NCBIfam" id="TIGR04362">
    <property type="entry name" value="choice_anch_C"/>
    <property type="match status" value="1"/>
</dbReference>
<dbReference type="Proteomes" id="UP000588098">
    <property type="component" value="Unassembled WGS sequence"/>
</dbReference>
<dbReference type="InterPro" id="IPR027576">
    <property type="entry name" value="Choice_anch_C_dom"/>
</dbReference>
<sequence>MSVRPYVMAIAALGLLGAAAGATQAAPFHENASTSTSKPTSTARSIDDGSFEYPTAPANSFTNVTTGQPIGPWTVSSGNVDHIGRGLWQAAERHQSVDLNGQSPGTVTQTFPTTPGTTYAITYALAGNYAGGPAVKTGRVLVDGQGIQDFTFDITGKTATDMGYVGRHVTFVARSTSTTLSFASTTPSSAHGPVIDDVVVRASCCSCGCNRGATGKQ</sequence>
<gene>
    <name evidence="4" type="ORF">FHS42_003580</name>
</gene>
<keyword evidence="5" id="KW-1185">Reference proteome</keyword>
<protein>
    <submittedName>
        <fullName evidence="4">Choice-of-anchor C domain-containing protein</fullName>
    </submittedName>
</protein>
<dbReference type="InterPro" id="IPR006946">
    <property type="entry name" value="DGR2-like_dom"/>
</dbReference>